<feature type="transmembrane region" description="Helical" evidence="8">
    <location>
        <begin position="304"/>
        <end position="332"/>
    </location>
</feature>
<evidence type="ECO:0000256" key="5">
    <source>
        <dbReference type="ARBA" id="ARBA00022989"/>
    </source>
</evidence>
<accession>A0ABN2I7V3</accession>
<proteinExistence type="predicted"/>
<keyword evidence="10" id="KW-1185">Reference proteome</keyword>
<keyword evidence="6" id="KW-0406">Ion transport</keyword>
<feature type="transmembrane region" description="Helical" evidence="8">
    <location>
        <begin position="356"/>
        <end position="377"/>
    </location>
</feature>
<reference evidence="9 10" key="1">
    <citation type="journal article" date="2019" name="Int. J. Syst. Evol. Microbiol.">
        <title>The Global Catalogue of Microorganisms (GCM) 10K type strain sequencing project: providing services to taxonomists for standard genome sequencing and annotation.</title>
        <authorList>
            <consortium name="The Broad Institute Genomics Platform"/>
            <consortium name="The Broad Institute Genome Sequencing Center for Infectious Disease"/>
            <person name="Wu L."/>
            <person name="Ma J."/>
        </authorList>
    </citation>
    <scope>NUCLEOTIDE SEQUENCE [LARGE SCALE GENOMIC DNA]</scope>
    <source>
        <strain evidence="9 10">JCM 15577</strain>
    </source>
</reference>
<keyword evidence="4 8" id="KW-0812">Transmembrane</keyword>
<comment type="caution">
    <text evidence="9">The sequence shown here is derived from an EMBL/GenBank/DDBJ whole genome shotgun (WGS) entry which is preliminary data.</text>
</comment>
<feature type="transmembrane region" description="Helical" evidence="8">
    <location>
        <begin position="17"/>
        <end position="37"/>
    </location>
</feature>
<dbReference type="RefSeq" id="WP_344073512.1">
    <property type="nucleotide sequence ID" value="NZ_BAAAPL010000002.1"/>
</dbReference>
<dbReference type="Proteomes" id="UP001501690">
    <property type="component" value="Unassembled WGS sequence"/>
</dbReference>
<gene>
    <name evidence="9" type="ORF">GCM10009808_17180</name>
</gene>
<name>A0ABN2I7V3_9MICO</name>
<keyword evidence="2" id="KW-0813">Transport</keyword>
<keyword evidence="7 8" id="KW-0472">Membrane</keyword>
<feature type="transmembrane region" description="Helical" evidence="8">
    <location>
        <begin position="235"/>
        <end position="253"/>
    </location>
</feature>
<feature type="transmembrane region" description="Helical" evidence="8">
    <location>
        <begin position="412"/>
        <end position="434"/>
    </location>
</feature>
<evidence type="ECO:0000256" key="7">
    <source>
        <dbReference type="ARBA" id="ARBA00023136"/>
    </source>
</evidence>
<dbReference type="PANTHER" id="PTHR32024:SF1">
    <property type="entry name" value="KTR SYSTEM POTASSIUM UPTAKE PROTEIN B"/>
    <property type="match status" value="1"/>
</dbReference>
<keyword evidence="3" id="KW-1003">Cell membrane</keyword>
<organism evidence="9 10">
    <name type="scientific">Microbacterium sediminicola</name>
    <dbReference type="NCBI Taxonomy" id="415210"/>
    <lineage>
        <taxon>Bacteria</taxon>
        <taxon>Bacillati</taxon>
        <taxon>Actinomycetota</taxon>
        <taxon>Actinomycetes</taxon>
        <taxon>Micrococcales</taxon>
        <taxon>Microbacteriaceae</taxon>
        <taxon>Microbacterium</taxon>
    </lineage>
</organism>
<dbReference type="EMBL" id="BAAAPL010000002">
    <property type="protein sequence ID" value="GAA1700150.1"/>
    <property type="molecule type" value="Genomic_DNA"/>
</dbReference>
<dbReference type="Pfam" id="PF02386">
    <property type="entry name" value="TrkH"/>
    <property type="match status" value="1"/>
</dbReference>
<feature type="transmembrane region" description="Helical" evidence="8">
    <location>
        <begin position="135"/>
        <end position="156"/>
    </location>
</feature>
<keyword evidence="5 8" id="KW-1133">Transmembrane helix</keyword>
<sequence>MAILAAGPRRRRRTHPAQVVVLGFAGAILVGTALLMLPIARADGVATDFFDALFTATSAVCVTGLTVVDTATHWSGFGLAVILVLIQLGGLGIMIFASMIGLLVARKFSVRARLTAVAESGALSQQDVKGLVRGIVGLSLLIEAVVMVFLLARFLLGYGYAPGEALWHALFHAVSAFNNAGFALYTDNLIPFAADPFICLPIAAAVILGGLGFPVLMQLRKEFRRPLHWSMNTRIMLWGTVVLLTAGTAYITVLEWNNDDTFGSYPPAARVLMGFFQSVQTRTAGFNSVDVGQMHDETWLGMDVLMFIGGGPAGTAGGIKVTTFAVLFFILWTEMRGEAAVNVFGKRLSRAVHRQAITVVLIALAAVMLGTITLMIMTGRGLDETLFETISAFATVGLSTGITADLPPGGDVVLVLLMFLGRLGPLTLGSALALRERRILYELPKERPAIG</sequence>
<comment type="subcellular location">
    <subcellularLocation>
        <location evidence="1">Cell membrane</location>
        <topology evidence="1">Multi-pass membrane protein</topology>
    </subcellularLocation>
</comment>
<evidence type="ECO:0000256" key="2">
    <source>
        <dbReference type="ARBA" id="ARBA00022448"/>
    </source>
</evidence>
<evidence type="ECO:0000256" key="8">
    <source>
        <dbReference type="SAM" id="Phobius"/>
    </source>
</evidence>
<evidence type="ECO:0000256" key="3">
    <source>
        <dbReference type="ARBA" id="ARBA00022475"/>
    </source>
</evidence>
<evidence type="ECO:0000313" key="9">
    <source>
        <dbReference type="EMBL" id="GAA1700150.1"/>
    </source>
</evidence>
<dbReference type="InterPro" id="IPR003445">
    <property type="entry name" value="Cat_transpt"/>
</dbReference>
<evidence type="ECO:0000256" key="1">
    <source>
        <dbReference type="ARBA" id="ARBA00004651"/>
    </source>
</evidence>
<evidence type="ECO:0000313" key="10">
    <source>
        <dbReference type="Proteomes" id="UP001501690"/>
    </source>
</evidence>
<evidence type="ECO:0000256" key="4">
    <source>
        <dbReference type="ARBA" id="ARBA00022692"/>
    </source>
</evidence>
<feature type="transmembrane region" description="Helical" evidence="8">
    <location>
        <begin position="74"/>
        <end position="104"/>
    </location>
</feature>
<feature type="transmembrane region" description="Helical" evidence="8">
    <location>
        <begin position="192"/>
        <end position="215"/>
    </location>
</feature>
<dbReference type="PANTHER" id="PTHR32024">
    <property type="entry name" value="TRK SYSTEM POTASSIUM UPTAKE PROTEIN TRKG-RELATED"/>
    <property type="match status" value="1"/>
</dbReference>
<evidence type="ECO:0000256" key="6">
    <source>
        <dbReference type="ARBA" id="ARBA00023065"/>
    </source>
</evidence>
<protein>
    <submittedName>
        <fullName evidence="9">Potassium transporter TrkG</fullName>
    </submittedName>
</protein>